<evidence type="ECO:0000313" key="3">
    <source>
        <dbReference type="EMBL" id="GGE22113.1"/>
    </source>
</evidence>
<dbReference type="NCBIfam" id="TIGR04183">
    <property type="entry name" value="Por_Secre_tail"/>
    <property type="match status" value="1"/>
</dbReference>
<evidence type="ECO:0000313" key="4">
    <source>
        <dbReference type="Proteomes" id="UP000599688"/>
    </source>
</evidence>
<keyword evidence="4" id="KW-1185">Reference proteome</keyword>
<keyword evidence="1" id="KW-0732">Signal</keyword>
<comment type="caution">
    <text evidence="3">The sequence shown here is derived from an EMBL/GenBank/DDBJ whole genome shotgun (WGS) entry which is preliminary data.</text>
</comment>
<reference evidence="3 4" key="1">
    <citation type="journal article" date="2014" name="Int. J. Syst. Evol. Microbiol.">
        <title>Complete genome sequence of Corynebacterium casei LMG S-19264T (=DSM 44701T), isolated from a smear-ripened cheese.</title>
        <authorList>
            <consortium name="US DOE Joint Genome Institute (JGI-PGF)"/>
            <person name="Walter F."/>
            <person name="Albersmeier A."/>
            <person name="Kalinowski J."/>
            <person name="Ruckert C."/>
        </authorList>
    </citation>
    <scope>NUCLEOTIDE SEQUENCE [LARGE SCALE GENOMIC DNA]</scope>
    <source>
        <strain evidence="3 4">CGMCC 1.12925</strain>
    </source>
</reference>
<evidence type="ECO:0000259" key="2">
    <source>
        <dbReference type="Pfam" id="PF18962"/>
    </source>
</evidence>
<organism evidence="3 4">
    <name type="scientific">Psychroflexus salis</name>
    <dbReference type="NCBI Taxonomy" id="1526574"/>
    <lineage>
        <taxon>Bacteria</taxon>
        <taxon>Pseudomonadati</taxon>
        <taxon>Bacteroidota</taxon>
        <taxon>Flavobacteriia</taxon>
        <taxon>Flavobacteriales</taxon>
        <taxon>Flavobacteriaceae</taxon>
        <taxon>Psychroflexus</taxon>
    </lineage>
</organism>
<dbReference type="Proteomes" id="UP000599688">
    <property type="component" value="Unassembled WGS sequence"/>
</dbReference>
<protein>
    <recommendedName>
        <fullName evidence="2">Secretion system C-terminal sorting domain-containing protein</fullName>
    </recommendedName>
</protein>
<evidence type="ECO:0000256" key="1">
    <source>
        <dbReference type="ARBA" id="ARBA00022729"/>
    </source>
</evidence>
<sequence>MSILVSICYAQTPGLIYKPSSTDLGSSILDPNGDGFVSPTTNGFSVTDSGVGSELKMISLPVFESEPLNDISTGSGGGHTDIASAGGSESCYILKRTVNGIDYLIIRFRLGGASTASKGYSLLIDSDGVFGTALSSSNLGFDREIVYETGNNGRIAIYKHEQGAAGTLIASYNVNAYSQRSVALSTAGGNPDYFYDFFVPLEDIDAPDPVRFTAVTVTSAGSGVLGTISDFNGINDKLYGNNLLLIQQLLINSFPAVSFENLDENFEASNWLVKTNHPTINAGVTPSSNSISGFSTEADGTLIEVFKNAISLGTTTVSSNTWSISITGLEAGDIINATANASGKNSSDLSANVVVANAQSCFTSKPTNLQRGNQQTITGDWSQEGVDPSGNVVSIQLYEQNITTNAITIRDDSPNHTVFVQSDGTWSMSLADNQNNFNNKSYLFKAIIIANNCTSAFSNVSTKTNGGAGTITFAPDITTSTLSDVATEQQVSVINQDAAAANLFLYVNGLEIQTSATTVASNTSYSFTVSGLAGDDVITARAQVPSEEYWLSNVSNQISVTLSDPQASSIPTITGTYVAGSGIGITGTSLEASGTLITVFKNGVEIGTATVSAFGTWELTGQTLVAGNSLTATAKATSKSVSESSNSVSVIASLPSSPTLNGPISVGDTSVSGGGIDGNTIIILVDADPIGTATVGADNEWSLENIDLNYLYKGAEVTAIVVNNNVESEPSNAEIVSGVSDFSFTLADGSVIPSNLISGETIEIKITAQDCASTPCTTATNFNSSISLASNAIISPLGETANFSSGELTLSLTIGGSGTVRILGTNPNDPTATGEFQIEVSPATWVGGTSTDFNTASNWLTNSVPGNGADIVFDANVLNNCALNNNITLNTIDFNSGSHSYSIDLNEKELSLRGTLVNHTQQKPLLASGEAKLNLLSSSQTFTVYFEENSSLENLVINANASEITLGSELRVTNTVELKQGTFNTSDLLVFAVTLPQTDDDVAKEASFFYESGTLNGEVIVEKYYPVKRAFRMVASPVNGASIFSNWQNGGNYEPGFHTHITGEVGTVGHHNPSTGIDYTTSGNKSLYLFDNGWQEVLNTKNTNLQVGFPYRLMVRGDRSTTNISSNTGSNNTIIRSKGTLVLGNQSLFPPTATTTTTGGGNPNHFSLLANPYQATIDVSSILFRPANLDKANNNAFYVWDPMINNRGAFVTVDNLENGGQPVNSNSSASNLIEPGQAFFIQANTNNPNINFTESMKVIPSATIVDKPVAFSTNEMSVLFELHNDEAQIIDAIRLRFAEDADNGIDALDAFKMVNLDENLASVNENSLFTIQRRSLPENNEVISLFTNNWRNDNYSFTANLNNLGDTEVYLVDNYLATETLLTDGEAYSFSVDANIIESVSSLRFALRFDNETMSVEEQEKTFFHLYPNPVTDVVNIQTSLALGSQVKVELYNMLGQLLSSQTKIIMQTNLSLGVMHLEAGVYLVKLTDQDGHSQTQELIKQ</sequence>
<proteinExistence type="predicted"/>
<accession>A0A917A1A0</accession>
<dbReference type="Pfam" id="PF18962">
    <property type="entry name" value="Por_Secre_tail"/>
    <property type="match status" value="1"/>
</dbReference>
<name>A0A917A1A0_9FLAO</name>
<gene>
    <name evidence="3" type="ORF">GCM10010831_23970</name>
</gene>
<dbReference type="EMBL" id="BMGL01000016">
    <property type="protein sequence ID" value="GGE22113.1"/>
    <property type="molecule type" value="Genomic_DNA"/>
</dbReference>
<dbReference type="InterPro" id="IPR026444">
    <property type="entry name" value="Secre_tail"/>
</dbReference>
<feature type="domain" description="Secretion system C-terminal sorting" evidence="2">
    <location>
        <begin position="1426"/>
        <end position="1495"/>
    </location>
</feature>